<dbReference type="Proteomes" id="UP001212997">
    <property type="component" value="Unassembled WGS sequence"/>
</dbReference>
<evidence type="ECO:0000313" key="3">
    <source>
        <dbReference type="EMBL" id="KAJ3490663.1"/>
    </source>
</evidence>
<keyword evidence="4" id="KW-1185">Reference proteome</keyword>
<dbReference type="InterPro" id="IPR013094">
    <property type="entry name" value="AB_hydrolase_3"/>
</dbReference>
<dbReference type="SUPFAM" id="SSF53474">
    <property type="entry name" value="alpha/beta-Hydrolases"/>
    <property type="match status" value="1"/>
</dbReference>
<organism evidence="3 4">
    <name type="scientific">Meripilus lineatus</name>
    <dbReference type="NCBI Taxonomy" id="2056292"/>
    <lineage>
        <taxon>Eukaryota</taxon>
        <taxon>Fungi</taxon>
        <taxon>Dikarya</taxon>
        <taxon>Basidiomycota</taxon>
        <taxon>Agaricomycotina</taxon>
        <taxon>Agaricomycetes</taxon>
        <taxon>Polyporales</taxon>
        <taxon>Meripilaceae</taxon>
        <taxon>Meripilus</taxon>
    </lineage>
</organism>
<dbReference type="PANTHER" id="PTHR48081">
    <property type="entry name" value="AB HYDROLASE SUPERFAMILY PROTEIN C4A8.06C"/>
    <property type="match status" value="1"/>
</dbReference>
<sequence>MGPIPLSFAYKYKHGLPIHLDVFPPVLRQETNSKSGLESERGDQVPAVVFFHGGGLTVGNRTNWFPTWLKDRTVSSGFAFIAADYQLIPPSSGHDIVEDIKDLFLFLQNDLNKLLQSRSSESSSGPQYPKFQINTHAIAVSGCSAGGLCAYLAAMHANPKPAAVVSFYGMGGNFLTPHYFSPKSQVFFRGREMLDPNDFKEFLHPLSSTLPVISDSPLSYHPSTYMIPGYPSNPRMLLARLYLQMGVFLDYYTSLHEPSLSLLIREALTGTPTDQEIKSLKSLVPEEALPLFPQFNISPSWPPTFLAHGEIDSAVPSKESSHLFSIFKEAGVKATLRIVEGQEHSFDYAKDANELFGQEGGLYDEVAEFLRQHLRSPIITN</sequence>
<dbReference type="AlphaFoldDB" id="A0AAD5VB60"/>
<dbReference type="InterPro" id="IPR029058">
    <property type="entry name" value="AB_hydrolase_fold"/>
</dbReference>
<comment type="caution">
    <text evidence="3">The sequence shown here is derived from an EMBL/GenBank/DDBJ whole genome shotgun (WGS) entry which is preliminary data.</text>
</comment>
<dbReference type="GO" id="GO:0008236">
    <property type="term" value="F:serine-type peptidase activity"/>
    <property type="evidence" value="ECO:0007669"/>
    <property type="project" value="InterPro"/>
</dbReference>
<dbReference type="Pfam" id="PF07859">
    <property type="entry name" value="Abhydrolase_3"/>
    <property type="match status" value="1"/>
</dbReference>
<name>A0AAD5VB60_9APHY</name>
<gene>
    <name evidence="3" type="ORF">NLI96_g1264</name>
</gene>
<feature type="domain" description="Alpha/beta hydrolase fold-3" evidence="2">
    <location>
        <begin position="48"/>
        <end position="171"/>
    </location>
</feature>
<evidence type="ECO:0000256" key="1">
    <source>
        <dbReference type="ARBA" id="ARBA00022801"/>
    </source>
</evidence>
<evidence type="ECO:0000313" key="4">
    <source>
        <dbReference type="Proteomes" id="UP001212997"/>
    </source>
</evidence>
<evidence type="ECO:0000259" key="2">
    <source>
        <dbReference type="Pfam" id="PF07859"/>
    </source>
</evidence>
<reference evidence="3" key="1">
    <citation type="submission" date="2022-07" db="EMBL/GenBank/DDBJ databases">
        <title>Genome Sequence of Physisporinus lineatus.</title>
        <authorList>
            <person name="Buettner E."/>
        </authorList>
    </citation>
    <scope>NUCLEOTIDE SEQUENCE</scope>
    <source>
        <strain evidence="3">VT162</strain>
    </source>
</reference>
<dbReference type="PANTHER" id="PTHR48081:SF3">
    <property type="entry name" value="ALPHA_BETA HYDROLASE FOLD-3 DOMAIN-CONTAINING PROTEIN"/>
    <property type="match status" value="1"/>
</dbReference>
<dbReference type="GO" id="GO:0006508">
    <property type="term" value="P:proteolysis"/>
    <property type="evidence" value="ECO:0007669"/>
    <property type="project" value="InterPro"/>
</dbReference>
<dbReference type="InterPro" id="IPR050300">
    <property type="entry name" value="GDXG_lipolytic_enzyme"/>
</dbReference>
<dbReference type="EMBL" id="JANAWD010000024">
    <property type="protein sequence ID" value="KAJ3490663.1"/>
    <property type="molecule type" value="Genomic_DNA"/>
</dbReference>
<protein>
    <recommendedName>
        <fullName evidence="2">Alpha/beta hydrolase fold-3 domain-containing protein</fullName>
    </recommendedName>
</protein>
<proteinExistence type="predicted"/>
<keyword evidence="1" id="KW-0378">Hydrolase</keyword>
<dbReference type="Gene3D" id="3.40.50.1820">
    <property type="entry name" value="alpha/beta hydrolase"/>
    <property type="match status" value="1"/>
</dbReference>
<accession>A0AAD5VB60</accession>